<name>A0A1B7JPU3_9ENTR</name>
<organism evidence="1 2">
    <name type="scientific">Kluyvera georgiana ATCC 51603</name>
    <dbReference type="NCBI Taxonomy" id="1354264"/>
    <lineage>
        <taxon>Bacteria</taxon>
        <taxon>Pseudomonadati</taxon>
        <taxon>Pseudomonadota</taxon>
        <taxon>Gammaproteobacteria</taxon>
        <taxon>Enterobacterales</taxon>
        <taxon>Enterobacteriaceae</taxon>
        <taxon>Kluyvera</taxon>
    </lineage>
</organism>
<protein>
    <submittedName>
        <fullName evidence="1">Sigma-fimbriae chaperone protein</fullName>
    </submittedName>
</protein>
<comment type="caution">
    <text evidence="1">The sequence shown here is derived from an EMBL/GenBank/DDBJ whole genome shotgun (WGS) entry which is preliminary data.</text>
</comment>
<sequence>MLTGYKFESIRVLHNERIVAWEVLSTAADPIDLEHFFSNLALDARVELFFAQLVHVTQTAGSGKYYLNASADVMLTPHFLPRLAEQVAVPGGHQAGVDRNGVHFLLRYSIPLFIASGQAESKDVAAQLTCTRQDASISCQNRGTAHVRLSHVEALNAQGQVAETLPGLAGYVLPGQRFVLPFKQLQRHPTSSLRAYLNEHTQASLLNVHSAAVATVDDAPR</sequence>
<dbReference type="RefSeq" id="WP_157093564.1">
    <property type="nucleotide sequence ID" value="NZ_LXEU01000067.1"/>
</dbReference>
<gene>
    <name evidence="1" type="ORF">M989_03351</name>
</gene>
<keyword evidence="2" id="KW-1185">Reference proteome</keyword>
<dbReference type="EMBL" id="LXEU01000067">
    <property type="protein sequence ID" value="OAT49895.1"/>
    <property type="molecule type" value="Genomic_DNA"/>
</dbReference>
<dbReference type="PANTHER" id="PTHR30251:SF4">
    <property type="entry name" value="SLR1668 PROTEIN"/>
    <property type="match status" value="1"/>
</dbReference>
<reference evidence="1 2" key="1">
    <citation type="submission" date="2016-04" db="EMBL/GenBank/DDBJ databases">
        <title>ATOL: Assembling a taxonomically balanced genome-scale reconstruction of the evolutionary history of the Enterobacteriaceae.</title>
        <authorList>
            <person name="Plunkett G.III."/>
            <person name="Neeno-Eckwall E.C."/>
            <person name="Glasner J.D."/>
            <person name="Perna N.T."/>
        </authorList>
    </citation>
    <scope>NUCLEOTIDE SEQUENCE [LARGE SCALE GENOMIC DNA]</scope>
    <source>
        <strain evidence="1 2">ATCC 51603</strain>
    </source>
</reference>
<dbReference type="PANTHER" id="PTHR30251">
    <property type="entry name" value="PILUS ASSEMBLY CHAPERONE"/>
    <property type="match status" value="1"/>
</dbReference>
<evidence type="ECO:0000313" key="1">
    <source>
        <dbReference type="EMBL" id="OAT49895.1"/>
    </source>
</evidence>
<dbReference type="Proteomes" id="UP000078386">
    <property type="component" value="Unassembled WGS sequence"/>
</dbReference>
<proteinExistence type="predicted"/>
<dbReference type="AlphaFoldDB" id="A0A1B7JPU3"/>
<dbReference type="PATRIC" id="fig|1354264.4.peg.3487"/>
<evidence type="ECO:0000313" key="2">
    <source>
        <dbReference type="Proteomes" id="UP000078386"/>
    </source>
</evidence>
<accession>A0A1B7JPU3</accession>
<dbReference type="InterPro" id="IPR050643">
    <property type="entry name" value="Periplasmic_pilus_chap"/>
</dbReference>